<keyword evidence="3" id="KW-1185">Reference proteome</keyword>
<accession>A0A226EPX7</accession>
<keyword evidence="1" id="KW-0472">Membrane</keyword>
<protein>
    <submittedName>
        <fullName evidence="2">Uncharacterized protein</fullName>
    </submittedName>
</protein>
<keyword evidence="1" id="KW-0812">Transmembrane</keyword>
<dbReference type="EMBL" id="LNIX01000002">
    <property type="protein sequence ID" value="OXA59675.1"/>
    <property type="molecule type" value="Genomic_DNA"/>
</dbReference>
<dbReference type="Proteomes" id="UP000198287">
    <property type="component" value="Unassembled WGS sequence"/>
</dbReference>
<comment type="caution">
    <text evidence="2">The sequence shown here is derived from an EMBL/GenBank/DDBJ whole genome shotgun (WGS) entry which is preliminary data.</text>
</comment>
<evidence type="ECO:0000313" key="3">
    <source>
        <dbReference type="Proteomes" id="UP000198287"/>
    </source>
</evidence>
<keyword evidence="1" id="KW-1133">Transmembrane helix</keyword>
<organism evidence="2 3">
    <name type="scientific">Folsomia candida</name>
    <name type="common">Springtail</name>
    <dbReference type="NCBI Taxonomy" id="158441"/>
    <lineage>
        <taxon>Eukaryota</taxon>
        <taxon>Metazoa</taxon>
        <taxon>Ecdysozoa</taxon>
        <taxon>Arthropoda</taxon>
        <taxon>Hexapoda</taxon>
        <taxon>Collembola</taxon>
        <taxon>Entomobryomorpha</taxon>
        <taxon>Isotomoidea</taxon>
        <taxon>Isotomidae</taxon>
        <taxon>Proisotominae</taxon>
        <taxon>Folsomia</taxon>
    </lineage>
</organism>
<proteinExistence type="predicted"/>
<reference evidence="2 3" key="1">
    <citation type="submission" date="2015-12" db="EMBL/GenBank/DDBJ databases">
        <title>The genome of Folsomia candida.</title>
        <authorList>
            <person name="Faddeeva A."/>
            <person name="Derks M.F."/>
            <person name="Anvar Y."/>
            <person name="Smit S."/>
            <person name="Van Straalen N."/>
            <person name="Roelofs D."/>
        </authorList>
    </citation>
    <scope>NUCLEOTIDE SEQUENCE [LARGE SCALE GENOMIC DNA]</scope>
    <source>
        <strain evidence="2 3">VU population</strain>
        <tissue evidence="2">Whole body</tissue>
    </source>
</reference>
<sequence length="110" mass="11701">MHEHLDHVKEGGLYSASPQPSSSFGHHSIVVNGTRFRIGICGIISITVTILLLTLLIIVLLAAAVLLYSPIPLIKFDLIGNITGAMNASLGTLGHAYITPELSLGLKFIL</sequence>
<gene>
    <name evidence="2" type="ORF">Fcan01_05158</name>
</gene>
<feature type="transmembrane region" description="Helical" evidence="1">
    <location>
        <begin position="36"/>
        <end position="68"/>
    </location>
</feature>
<evidence type="ECO:0000256" key="1">
    <source>
        <dbReference type="SAM" id="Phobius"/>
    </source>
</evidence>
<name>A0A226EPX7_FOLCA</name>
<dbReference type="AlphaFoldDB" id="A0A226EPX7"/>
<evidence type="ECO:0000313" key="2">
    <source>
        <dbReference type="EMBL" id="OXA59675.1"/>
    </source>
</evidence>